<evidence type="ECO:0000313" key="2">
    <source>
        <dbReference type="Proteomes" id="UP000260758"/>
    </source>
</evidence>
<dbReference type="Proteomes" id="UP000260758">
    <property type="component" value="Unassembled WGS sequence"/>
</dbReference>
<protein>
    <submittedName>
        <fullName evidence="1">Uncharacterized protein</fullName>
    </submittedName>
</protein>
<accession>A0A3E4YAE1</accession>
<name>A0A3E4YAE1_9FIRM</name>
<organism evidence="1 2">
    <name type="scientific">Agathobacter rectalis</name>
    <dbReference type="NCBI Taxonomy" id="39491"/>
    <lineage>
        <taxon>Bacteria</taxon>
        <taxon>Bacillati</taxon>
        <taxon>Bacillota</taxon>
        <taxon>Clostridia</taxon>
        <taxon>Lachnospirales</taxon>
        <taxon>Lachnospiraceae</taxon>
        <taxon>Agathobacter</taxon>
    </lineage>
</organism>
<gene>
    <name evidence="1" type="ORF">DXB99_07785</name>
</gene>
<evidence type="ECO:0000313" key="1">
    <source>
        <dbReference type="EMBL" id="RGM71471.1"/>
    </source>
</evidence>
<dbReference type="EMBL" id="QSTP01000007">
    <property type="protein sequence ID" value="RGM71471.1"/>
    <property type="molecule type" value="Genomic_DNA"/>
</dbReference>
<proteinExistence type="predicted"/>
<sequence length="202" mass="22556">MYKVDRAYKYACQMCHEAFPNVEMCQIANSPEVELDPMNLCLCPNCASEYKKMRADEYDLRYFLEDIENLSDAEIGSMDPVEVGFGNETIWFTQTHIAEIRELMALQQAADEYKDNGALSTKSSTKKEEVEADPEAEIVLSGIDVYKGYIGKKVKHKAGGTGVVSKCDGKYISIQFSTGPKAGQTVNYSLEMCLKNGLIELI</sequence>
<dbReference type="RefSeq" id="WP_117718762.1">
    <property type="nucleotide sequence ID" value="NZ_QSTP01000007.1"/>
</dbReference>
<reference evidence="1 2" key="1">
    <citation type="submission" date="2018-08" db="EMBL/GenBank/DDBJ databases">
        <title>A genome reference for cultivated species of the human gut microbiota.</title>
        <authorList>
            <person name="Zou Y."/>
            <person name="Xue W."/>
            <person name="Luo G."/>
        </authorList>
    </citation>
    <scope>NUCLEOTIDE SEQUENCE [LARGE SCALE GENOMIC DNA]</scope>
    <source>
        <strain evidence="1 2">OM07-13</strain>
    </source>
</reference>
<dbReference type="AlphaFoldDB" id="A0A3E4YAE1"/>
<comment type="caution">
    <text evidence="1">The sequence shown here is derived from an EMBL/GenBank/DDBJ whole genome shotgun (WGS) entry which is preliminary data.</text>
</comment>